<dbReference type="EMBL" id="FNCN01000063">
    <property type="protein sequence ID" value="SDI52108.1"/>
    <property type="molecule type" value="Genomic_DNA"/>
</dbReference>
<gene>
    <name evidence="3" type="ORF">SAMN05421505_1632</name>
</gene>
<sequence>MPSPSKAHFAMPLRRLFRRTPYPTTALVAGALILSSPQMVVAAPSPTSSPSKSASTTSQSVNERPDRVSAALSARLQGTRVLIGNEVSETSLSYSNPDGTVTTESTSGVARIRKDGKWIPVDSRLAEVNGVWKPRVAKADVVASTEVVYEFDLATSVATVK</sequence>
<evidence type="ECO:0000313" key="4">
    <source>
        <dbReference type="Proteomes" id="UP000198923"/>
    </source>
</evidence>
<evidence type="ECO:0000256" key="2">
    <source>
        <dbReference type="SAM" id="SignalP"/>
    </source>
</evidence>
<protein>
    <submittedName>
        <fullName evidence="3">Uncharacterized protein</fullName>
    </submittedName>
</protein>
<accession>A0A1G8L8U7</accession>
<organism evidence="3 4">
    <name type="scientific">Sinosporangium album</name>
    <dbReference type="NCBI Taxonomy" id="504805"/>
    <lineage>
        <taxon>Bacteria</taxon>
        <taxon>Bacillati</taxon>
        <taxon>Actinomycetota</taxon>
        <taxon>Actinomycetes</taxon>
        <taxon>Streptosporangiales</taxon>
        <taxon>Streptosporangiaceae</taxon>
        <taxon>Sinosporangium</taxon>
    </lineage>
</organism>
<proteinExistence type="predicted"/>
<dbReference type="Proteomes" id="UP000198923">
    <property type="component" value="Unassembled WGS sequence"/>
</dbReference>
<keyword evidence="2" id="KW-0732">Signal</keyword>
<feature type="chain" id="PRO_5011689868" evidence="2">
    <location>
        <begin position="43"/>
        <end position="161"/>
    </location>
</feature>
<evidence type="ECO:0000313" key="3">
    <source>
        <dbReference type="EMBL" id="SDI52108.1"/>
    </source>
</evidence>
<feature type="region of interest" description="Disordered" evidence="1">
    <location>
        <begin position="41"/>
        <end position="67"/>
    </location>
</feature>
<feature type="compositionally biased region" description="Low complexity" evidence="1">
    <location>
        <begin position="41"/>
        <end position="61"/>
    </location>
</feature>
<keyword evidence="4" id="KW-1185">Reference proteome</keyword>
<name>A0A1G8L8U7_9ACTN</name>
<dbReference type="AlphaFoldDB" id="A0A1G8L8U7"/>
<dbReference type="STRING" id="504805.SAMN05421505_1632"/>
<evidence type="ECO:0000256" key="1">
    <source>
        <dbReference type="SAM" id="MobiDB-lite"/>
    </source>
</evidence>
<feature type="signal peptide" evidence="2">
    <location>
        <begin position="1"/>
        <end position="42"/>
    </location>
</feature>
<reference evidence="3 4" key="1">
    <citation type="submission" date="2016-10" db="EMBL/GenBank/DDBJ databases">
        <authorList>
            <person name="de Groot N.N."/>
        </authorList>
    </citation>
    <scope>NUCLEOTIDE SEQUENCE [LARGE SCALE GENOMIC DNA]</scope>
    <source>
        <strain evidence="3 4">CPCC 201354</strain>
    </source>
</reference>